<dbReference type="EMBL" id="CP023777">
    <property type="protein sequence ID" value="ATL48845.1"/>
    <property type="molecule type" value="Genomic_DNA"/>
</dbReference>
<evidence type="ECO:0000256" key="3">
    <source>
        <dbReference type="ARBA" id="ARBA00022679"/>
    </source>
</evidence>
<keyword evidence="5" id="KW-0443">Lipid metabolism</keyword>
<proteinExistence type="inferred from homology"/>
<dbReference type="GO" id="GO:0008610">
    <property type="term" value="P:lipid biosynthetic process"/>
    <property type="evidence" value="ECO:0007669"/>
    <property type="project" value="InterPro"/>
</dbReference>
<keyword evidence="2" id="KW-0489">Methyltransferase</keyword>
<gene>
    <name evidence="7" type="ORF">COR50_17670</name>
</gene>
<dbReference type="Pfam" id="PF02353">
    <property type="entry name" value="CMAS"/>
    <property type="match status" value="1"/>
</dbReference>
<keyword evidence="3" id="KW-0808">Transferase</keyword>
<dbReference type="SUPFAM" id="SSF53335">
    <property type="entry name" value="S-adenosyl-L-methionine-dependent methyltransferases"/>
    <property type="match status" value="1"/>
</dbReference>
<dbReference type="PANTHER" id="PTHR43667:SF1">
    <property type="entry name" value="CYCLOPROPANE-FATTY-ACYL-PHOSPHOLIPID SYNTHASE"/>
    <property type="match status" value="1"/>
</dbReference>
<dbReference type="CDD" id="cd02440">
    <property type="entry name" value="AdoMet_MTases"/>
    <property type="match status" value="1"/>
</dbReference>
<evidence type="ECO:0000256" key="6">
    <source>
        <dbReference type="PIRSR" id="PIRSR003085-1"/>
    </source>
</evidence>
<dbReference type="PANTHER" id="PTHR43667">
    <property type="entry name" value="CYCLOPROPANE-FATTY-ACYL-PHOSPHOLIPID SYNTHASE"/>
    <property type="match status" value="1"/>
</dbReference>
<comment type="similarity">
    <text evidence="1">Belongs to the CFA/CMAS family.</text>
</comment>
<dbReference type="AlphaFoldDB" id="A0A291QY24"/>
<dbReference type="Proteomes" id="UP000220133">
    <property type="component" value="Chromosome"/>
</dbReference>
<protein>
    <submittedName>
        <fullName evidence="7">Cyclopropane-fatty-acyl-phospholipid synthase</fullName>
    </submittedName>
</protein>
<evidence type="ECO:0000313" key="8">
    <source>
        <dbReference type="Proteomes" id="UP000220133"/>
    </source>
</evidence>
<organism evidence="7 8">
    <name type="scientific">Chitinophaga caeni</name>
    <dbReference type="NCBI Taxonomy" id="2029983"/>
    <lineage>
        <taxon>Bacteria</taxon>
        <taxon>Pseudomonadati</taxon>
        <taxon>Bacteroidota</taxon>
        <taxon>Chitinophagia</taxon>
        <taxon>Chitinophagales</taxon>
        <taxon>Chitinophagaceae</taxon>
        <taxon>Chitinophaga</taxon>
    </lineage>
</organism>
<accession>A0A291QY24</accession>
<dbReference type="InterPro" id="IPR029063">
    <property type="entry name" value="SAM-dependent_MTases_sf"/>
</dbReference>
<name>A0A291QY24_9BACT</name>
<keyword evidence="4" id="KW-0949">S-adenosyl-L-methionine</keyword>
<dbReference type="KEGG" id="cbae:COR50_17670"/>
<dbReference type="Gene3D" id="3.40.50.150">
    <property type="entry name" value="Vaccinia Virus protein VP39"/>
    <property type="match status" value="1"/>
</dbReference>
<dbReference type="GO" id="GO:0008168">
    <property type="term" value="F:methyltransferase activity"/>
    <property type="evidence" value="ECO:0007669"/>
    <property type="project" value="UniProtKB-KW"/>
</dbReference>
<evidence type="ECO:0000256" key="1">
    <source>
        <dbReference type="ARBA" id="ARBA00010815"/>
    </source>
</evidence>
<dbReference type="NCBIfam" id="NF008686">
    <property type="entry name" value="PRK11705.1"/>
    <property type="match status" value="1"/>
</dbReference>
<feature type="active site" evidence="6">
    <location>
        <position position="342"/>
    </location>
</feature>
<evidence type="ECO:0000256" key="5">
    <source>
        <dbReference type="ARBA" id="ARBA00023098"/>
    </source>
</evidence>
<evidence type="ECO:0000313" key="7">
    <source>
        <dbReference type="EMBL" id="ATL48845.1"/>
    </source>
</evidence>
<sequence>MNRSKSIITQLLDSAGVVINGEHPWDIKVRNENFFPLVIQQGSLAIGESYMQNWWSSPQPDAFIAKVLSARLDEKIHKSLSLKKHIFLAKLFNHQGHIQAFKNGSRHYDIGNDLFERMLDKRMTYTCAFWDGVKTLDAAQEQKLDISCQKVHLKPGMHVLDIGCGWGSFAQFAAERYDVKVTGITISKEQAALAKDRCKGLPVVIKLMDYRDLSGQYDAIVSLGMFEHVGYKNYRAYMEIARKCLHDGGLFLLHTIGSNRSSVFTDPWIHKYIFPNSMLPSIGQIGKAIEGLFVMEHWENYSADYDKTLMTWYHNFKEHWNELASKYDETFFRMWEYYLLSCAATFRARNSQLWQVVLSKNGVPGGYRFERHTTKKDSTMY</sequence>
<dbReference type="OrthoDB" id="9782855at2"/>
<evidence type="ECO:0000256" key="4">
    <source>
        <dbReference type="ARBA" id="ARBA00022691"/>
    </source>
</evidence>
<dbReference type="InterPro" id="IPR003333">
    <property type="entry name" value="CMAS"/>
</dbReference>
<dbReference type="PIRSF" id="PIRSF003085">
    <property type="entry name" value="CMAS"/>
    <property type="match status" value="1"/>
</dbReference>
<dbReference type="InterPro" id="IPR050723">
    <property type="entry name" value="CFA/CMAS"/>
</dbReference>
<keyword evidence="8" id="KW-1185">Reference proteome</keyword>
<evidence type="ECO:0000256" key="2">
    <source>
        <dbReference type="ARBA" id="ARBA00022603"/>
    </source>
</evidence>
<dbReference type="GO" id="GO:0032259">
    <property type="term" value="P:methylation"/>
    <property type="evidence" value="ECO:0007669"/>
    <property type="project" value="UniProtKB-KW"/>
</dbReference>
<dbReference type="RefSeq" id="WP_098195216.1">
    <property type="nucleotide sequence ID" value="NZ_CP023777.1"/>
</dbReference>
<reference evidence="7 8" key="1">
    <citation type="submission" date="2017-10" db="EMBL/GenBank/DDBJ databases">
        <title>Paenichitinophaga pekingensis gen. nov., sp. nov., isolated from activated sludge.</title>
        <authorList>
            <person name="Jin D."/>
            <person name="Kong X."/>
            <person name="Deng Y."/>
            <person name="Bai Z."/>
        </authorList>
    </citation>
    <scope>NUCLEOTIDE SEQUENCE [LARGE SCALE GENOMIC DNA]</scope>
    <source>
        <strain evidence="7 8">13</strain>
    </source>
</reference>